<dbReference type="HOGENOM" id="CLU_2747161_0_0_1"/>
<reference evidence="1" key="1">
    <citation type="submission" date="2011-04" db="EMBL/GenBank/DDBJ databases">
        <title>Evolution of plant cell wall degrading machinery underlies the functional diversity of forest fungi.</title>
        <authorList>
            <consortium name="US DOE Joint Genome Institute (JGI-PGF)"/>
            <person name="Eastwood D.C."/>
            <person name="Floudas D."/>
            <person name="Binder M."/>
            <person name="Majcherczyk A."/>
            <person name="Schneider P."/>
            <person name="Aerts A."/>
            <person name="Asiegbu F.O."/>
            <person name="Baker S.E."/>
            <person name="Barry K."/>
            <person name="Bendiksby M."/>
            <person name="Blumentritt M."/>
            <person name="Coutinho P.M."/>
            <person name="Cullen D."/>
            <person name="Cullen D."/>
            <person name="Gathman A."/>
            <person name="Goodell B."/>
            <person name="Henrissat B."/>
            <person name="Ihrmark K."/>
            <person name="Kauserud H."/>
            <person name="Kohler A."/>
            <person name="LaButti K."/>
            <person name="Lapidus A."/>
            <person name="Lavin J.L."/>
            <person name="Lee Y.-H."/>
            <person name="Lindquist E."/>
            <person name="Lilly W."/>
            <person name="Lucas S."/>
            <person name="Morin E."/>
            <person name="Murat C."/>
            <person name="Oguiza J.A."/>
            <person name="Park J."/>
            <person name="Pisabarro A.G."/>
            <person name="Riley R."/>
            <person name="Rosling A."/>
            <person name="Salamov A."/>
            <person name="Schmidt O."/>
            <person name="Schmutz J."/>
            <person name="Skrede I."/>
            <person name="Stenlid J."/>
            <person name="Wiebenga A."/>
            <person name="Xie X."/>
            <person name="Kues U."/>
            <person name="Hibbett D.S."/>
            <person name="Hoffmeister D."/>
            <person name="Hogberg N."/>
            <person name="Martin F."/>
            <person name="Grigoriev I.V."/>
            <person name="Watkinson S.C."/>
        </authorList>
    </citation>
    <scope>NUCLEOTIDE SEQUENCE</scope>
    <source>
        <strain evidence="1">S7.9</strain>
    </source>
</reference>
<dbReference type="AlphaFoldDB" id="F8NNJ9"/>
<dbReference type="EMBL" id="GL945431">
    <property type="protein sequence ID" value="EGO28056.1"/>
    <property type="molecule type" value="Genomic_DNA"/>
</dbReference>
<evidence type="ECO:0000313" key="1">
    <source>
        <dbReference type="EMBL" id="EGO28056.1"/>
    </source>
</evidence>
<organism>
    <name type="scientific">Serpula lacrymans var. lacrymans (strain S7.9)</name>
    <name type="common">Dry rot fungus</name>
    <dbReference type="NCBI Taxonomy" id="578457"/>
    <lineage>
        <taxon>Eukaryota</taxon>
        <taxon>Fungi</taxon>
        <taxon>Dikarya</taxon>
        <taxon>Basidiomycota</taxon>
        <taxon>Agaricomycotina</taxon>
        <taxon>Agaricomycetes</taxon>
        <taxon>Agaricomycetidae</taxon>
        <taxon>Boletales</taxon>
        <taxon>Coniophorineae</taxon>
        <taxon>Serpulaceae</taxon>
        <taxon>Serpula</taxon>
    </lineage>
</organism>
<protein>
    <submittedName>
        <fullName evidence="1">Uncharacterized protein</fullName>
    </submittedName>
</protein>
<dbReference type="Proteomes" id="UP000008064">
    <property type="component" value="Unassembled WGS sequence"/>
</dbReference>
<gene>
    <name evidence="1" type="ORF">SERLADRAFT_384030</name>
</gene>
<dbReference type="GeneID" id="18811084"/>
<accession>F8NNJ9</accession>
<dbReference type="RefSeq" id="XP_007316147.1">
    <property type="nucleotide sequence ID" value="XM_007316085.1"/>
</dbReference>
<feature type="non-terminal residue" evidence="1">
    <location>
        <position position="71"/>
    </location>
</feature>
<sequence>MYGSRMTFSACVHRREDQSIYDTQSILSDINTNHLISILILVLHPLFSKSMQSTSAKQIITATLVWCSISD</sequence>
<proteinExistence type="predicted"/>
<dbReference type="KEGG" id="sla:SERLADRAFT_384030"/>
<name>F8NNJ9_SERL9</name>